<evidence type="ECO:0000256" key="2">
    <source>
        <dbReference type="ARBA" id="ARBA00005692"/>
    </source>
</evidence>
<sequence>IWNIAVPVFTLISYLSPFIVTHPYLIEKASFHFNTKIDGYVAMSDSDFTIMYSQLYVFMSVFVVASSCVSVVSMTCLCQRTKRIKFPRAERSMLTLALLNFLIEASYFIILTIIRIDVTGNFEKNARYTLIPFASDLMTFSTPYLIVVLNKSVRKRLLRPFECRTAVLPVQALKISSRFRGLPTSSSQ</sequence>
<keyword evidence="5 6" id="KW-0472">Membrane</keyword>
<evidence type="ECO:0000256" key="4">
    <source>
        <dbReference type="ARBA" id="ARBA00022989"/>
    </source>
</evidence>
<evidence type="ECO:0000256" key="6">
    <source>
        <dbReference type="RuleBase" id="RU280813"/>
    </source>
</evidence>
<evidence type="ECO:0000256" key="3">
    <source>
        <dbReference type="ARBA" id="ARBA00022692"/>
    </source>
</evidence>
<keyword evidence="8" id="KW-1185">Reference proteome</keyword>
<comment type="similarity">
    <text evidence="2 6">Belongs to the nematode receptor-like protein srg family.</text>
</comment>
<evidence type="ECO:0000313" key="8">
    <source>
        <dbReference type="Proteomes" id="UP001331761"/>
    </source>
</evidence>
<dbReference type="Proteomes" id="UP001331761">
    <property type="component" value="Unassembled WGS sequence"/>
</dbReference>
<evidence type="ECO:0000256" key="1">
    <source>
        <dbReference type="ARBA" id="ARBA00004141"/>
    </source>
</evidence>
<comment type="subcellular location">
    <subcellularLocation>
        <location evidence="1">Membrane</location>
        <topology evidence="1">Multi-pass membrane protein</topology>
    </subcellularLocation>
</comment>
<feature type="transmembrane region" description="Helical" evidence="6">
    <location>
        <begin position="97"/>
        <end position="116"/>
    </location>
</feature>
<comment type="caution">
    <text evidence="6">Lacks conserved residue(s) required for the propagation of feature annotation.</text>
</comment>
<evidence type="ECO:0000313" key="7">
    <source>
        <dbReference type="EMBL" id="KAK5969601.1"/>
    </source>
</evidence>
<dbReference type="EMBL" id="WIXE01019970">
    <property type="protein sequence ID" value="KAK5969601.1"/>
    <property type="molecule type" value="Genomic_DNA"/>
</dbReference>
<feature type="non-terminal residue" evidence="7">
    <location>
        <position position="1"/>
    </location>
</feature>
<feature type="transmembrane region" description="Helical" evidence="6">
    <location>
        <begin position="128"/>
        <end position="149"/>
    </location>
</feature>
<feature type="transmembrane region" description="Helical" evidence="6">
    <location>
        <begin position="55"/>
        <end position="77"/>
    </location>
</feature>
<name>A0AAN8IDW0_TRICO</name>
<dbReference type="Pfam" id="PF02118">
    <property type="entry name" value="Srg"/>
    <property type="match status" value="1"/>
</dbReference>
<dbReference type="GO" id="GO:0016020">
    <property type="term" value="C:membrane"/>
    <property type="evidence" value="ECO:0007669"/>
    <property type="project" value="UniProtKB-SubCell"/>
</dbReference>
<comment type="caution">
    <text evidence="7">The sequence shown here is derived from an EMBL/GenBank/DDBJ whole genome shotgun (WGS) entry which is preliminary data.</text>
</comment>
<protein>
    <recommendedName>
        <fullName evidence="6">Serpentine receptor class gamma</fullName>
    </recommendedName>
</protein>
<proteinExistence type="inferred from homology"/>
<dbReference type="GO" id="GO:0007606">
    <property type="term" value="P:sensory perception of chemical stimulus"/>
    <property type="evidence" value="ECO:0007669"/>
    <property type="project" value="UniProtKB-UniRule"/>
</dbReference>
<dbReference type="InterPro" id="IPR000609">
    <property type="entry name" value="7TM_GPCR_serpentine_rcpt_Srg"/>
</dbReference>
<reference evidence="7 8" key="1">
    <citation type="submission" date="2019-10" db="EMBL/GenBank/DDBJ databases">
        <title>Assembly and Annotation for the nematode Trichostrongylus colubriformis.</title>
        <authorList>
            <person name="Martin J."/>
        </authorList>
    </citation>
    <scope>NUCLEOTIDE SEQUENCE [LARGE SCALE GENOMIC DNA]</scope>
    <source>
        <strain evidence="7">G859</strain>
        <tissue evidence="7">Whole worm</tissue>
    </source>
</reference>
<dbReference type="AlphaFoldDB" id="A0AAN8IDW0"/>
<dbReference type="PANTHER" id="PTHR31552">
    <property type="entry name" value="SERPENTINE RECEPTOR CLASS GAMMA"/>
    <property type="match status" value="1"/>
</dbReference>
<accession>A0AAN8IDW0</accession>
<gene>
    <name evidence="7" type="ORF">GCK32_012780</name>
</gene>
<dbReference type="GO" id="GO:0004888">
    <property type="term" value="F:transmembrane signaling receptor activity"/>
    <property type="evidence" value="ECO:0007669"/>
    <property type="project" value="InterPro"/>
</dbReference>
<keyword evidence="4 6" id="KW-1133">Transmembrane helix</keyword>
<keyword evidence="3 6" id="KW-0812">Transmembrane</keyword>
<dbReference type="PANTHER" id="PTHR31552:SF8">
    <property type="entry name" value="SERPENTINE RECEPTOR CLASS GAMMA"/>
    <property type="match status" value="1"/>
</dbReference>
<evidence type="ECO:0000256" key="5">
    <source>
        <dbReference type="ARBA" id="ARBA00023136"/>
    </source>
</evidence>
<organism evidence="7 8">
    <name type="scientific">Trichostrongylus colubriformis</name>
    <name type="common">Black scour worm</name>
    <dbReference type="NCBI Taxonomy" id="6319"/>
    <lineage>
        <taxon>Eukaryota</taxon>
        <taxon>Metazoa</taxon>
        <taxon>Ecdysozoa</taxon>
        <taxon>Nematoda</taxon>
        <taxon>Chromadorea</taxon>
        <taxon>Rhabditida</taxon>
        <taxon>Rhabditina</taxon>
        <taxon>Rhabditomorpha</taxon>
        <taxon>Strongyloidea</taxon>
        <taxon>Trichostrongylidae</taxon>
        <taxon>Trichostrongylus</taxon>
    </lineage>
</organism>